<dbReference type="PANTHER" id="PTHR11142">
    <property type="entry name" value="PSEUDOURIDYLATE SYNTHASE"/>
    <property type="match status" value="1"/>
</dbReference>
<dbReference type="GO" id="GO:0003723">
    <property type="term" value="F:RNA binding"/>
    <property type="evidence" value="ECO:0007669"/>
    <property type="project" value="InterPro"/>
</dbReference>
<protein>
    <recommendedName>
        <fullName evidence="6">tRNA pseudouridine synthase</fullName>
        <ecNumber evidence="6">5.4.99.12</ecNumber>
    </recommendedName>
</protein>
<dbReference type="InterPro" id="IPR020095">
    <property type="entry name" value="PsdUridine_synth_TruA_C"/>
</dbReference>
<accession>A0A7S0JAS7</accession>
<dbReference type="GO" id="GO:0160147">
    <property type="term" value="F:tRNA pseudouridine(38-40) synthase activity"/>
    <property type="evidence" value="ECO:0007669"/>
    <property type="project" value="UniProtKB-EC"/>
</dbReference>
<dbReference type="Gene3D" id="3.30.70.660">
    <property type="entry name" value="Pseudouridine synthase I, catalytic domain, C-terminal subdomain"/>
    <property type="match status" value="1"/>
</dbReference>
<dbReference type="GO" id="GO:0031119">
    <property type="term" value="P:tRNA pseudouridine synthesis"/>
    <property type="evidence" value="ECO:0007669"/>
    <property type="project" value="TreeGrafter"/>
</dbReference>
<feature type="domain" description="Pseudouridine synthase I TruA alpha/beta" evidence="7">
    <location>
        <begin position="184"/>
        <end position="280"/>
    </location>
</feature>
<evidence type="ECO:0000256" key="4">
    <source>
        <dbReference type="PIRSR" id="PIRSR001430-1"/>
    </source>
</evidence>
<dbReference type="PIRSF" id="PIRSF001430">
    <property type="entry name" value="tRNA_psdUrid_synth"/>
    <property type="match status" value="1"/>
</dbReference>
<feature type="active site" description="Nucleophile" evidence="4">
    <location>
        <position position="61"/>
    </location>
</feature>
<dbReference type="InterPro" id="IPR001406">
    <property type="entry name" value="PsdUridine_synth_TruA"/>
</dbReference>
<dbReference type="HAMAP" id="MF_00171">
    <property type="entry name" value="TruA"/>
    <property type="match status" value="1"/>
</dbReference>
<dbReference type="CDD" id="cd02570">
    <property type="entry name" value="PseudoU_synth_EcTruA"/>
    <property type="match status" value="1"/>
</dbReference>
<gene>
    <name evidence="8" type="ORF">CLEP1334_LOCUS21400</name>
</gene>
<evidence type="ECO:0000256" key="3">
    <source>
        <dbReference type="ARBA" id="ARBA00023235"/>
    </source>
</evidence>
<dbReference type="InterPro" id="IPR020103">
    <property type="entry name" value="PsdUridine_synth_cat_dom_sf"/>
</dbReference>
<comment type="catalytic activity">
    <reaction evidence="6">
        <text>uridine(38/39/40) in tRNA = pseudouridine(38/39/40) in tRNA</text>
        <dbReference type="Rhea" id="RHEA:22376"/>
        <dbReference type="Rhea" id="RHEA-COMP:10085"/>
        <dbReference type="Rhea" id="RHEA-COMP:10087"/>
        <dbReference type="ChEBI" id="CHEBI:65314"/>
        <dbReference type="ChEBI" id="CHEBI:65315"/>
        <dbReference type="EC" id="5.4.99.12"/>
    </reaction>
</comment>
<dbReference type="EC" id="5.4.99.12" evidence="6"/>
<evidence type="ECO:0000256" key="5">
    <source>
        <dbReference type="PIRSR" id="PIRSR001430-2"/>
    </source>
</evidence>
<dbReference type="Pfam" id="PF01416">
    <property type="entry name" value="PseudoU_synth_1"/>
    <property type="match status" value="1"/>
</dbReference>
<evidence type="ECO:0000256" key="1">
    <source>
        <dbReference type="ARBA" id="ARBA00009375"/>
    </source>
</evidence>
<sequence length="283" mass="31379">MMKERAASRYRLTLEYIGTSFHGSQRQVGRRTVQAELESALAKLLPRQSPPPVAVFAGRTDAGVHALGNVVHTDLVRADKSGRTQLPFGEAALLGALNYFLGERIGVVGVRRVPPSFHARHSAVRRTYVYQLRCLCTLTAPSAAGVLRSESCQSLLRRGWVSSLDAHRVLCVPHPLDVDAMRAAAHLLLGVHNFSAFRSVRCSANSPMRELLKLEVIEEPRSALDEFVDECPRRLSICVCSRSFLHNQVRFLVATVLEVGLGRRDLSWVETLLQASDLRHSPQ</sequence>
<dbReference type="PANTHER" id="PTHR11142:SF0">
    <property type="entry name" value="TRNA PSEUDOURIDINE SYNTHASE-LIKE 1"/>
    <property type="match status" value="1"/>
</dbReference>
<feature type="binding site" evidence="5">
    <location>
        <position position="128"/>
    </location>
    <ligand>
        <name>substrate</name>
    </ligand>
</feature>
<dbReference type="InterPro" id="IPR020094">
    <property type="entry name" value="TruA/RsuA/RluB/E/F_N"/>
</dbReference>
<dbReference type="EMBL" id="HBER01042475">
    <property type="protein sequence ID" value="CAD8546110.1"/>
    <property type="molecule type" value="Transcribed_RNA"/>
</dbReference>
<evidence type="ECO:0000256" key="6">
    <source>
        <dbReference type="RuleBase" id="RU003792"/>
    </source>
</evidence>
<reference evidence="8" key="1">
    <citation type="submission" date="2021-01" db="EMBL/GenBank/DDBJ databases">
        <authorList>
            <person name="Corre E."/>
            <person name="Pelletier E."/>
            <person name="Niang G."/>
            <person name="Scheremetjew M."/>
            <person name="Finn R."/>
            <person name="Kale V."/>
            <person name="Holt S."/>
            <person name="Cochrane G."/>
            <person name="Meng A."/>
            <person name="Brown T."/>
            <person name="Cohen L."/>
        </authorList>
    </citation>
    <scope>NUCLEOTIDE SEQUENCE</scope>
    <source>
        <strain evidence="8">RCC1130</strain>
    </source>
</reference>
<comment type="similarity">
    <text evidence="1 6">Belongs to the tRNA pseudouridine synthase TruA family.</text>
</comment>
<dbReference type="InterPro" id="IPR020097">
    <property type="entry name" value="PsdUridine_synth_TruA_a/b_dom"/>
</dbReference>
<evidence type="ECO:0000259" key="7">
    <source>
        <dbReference type="Pfam" id="PF01416"/>
    </source>
</evidence>
<keyword evidence="3 6" id="KW-0413">Isomerase</keyword>
<evidence type="ECO:0000313" key="8">
    <source>
        <dbReference type="EMBL" id="CAD8546110.1"/>
    </source>
</evidence>
<proteinExistence type="inferred from homology"/>
<evidence type="ECO:0000256" key="2">
    <source>
        <dbReference type="ARBA" id="ARBA00022694"/>
    </source>
</evidence>
<organism evidence="8">
    <name type="scientific">Calcidiscus leptoporus</name>
    <dbReference type="NCBI Taxonomy" id="127549"/>
    <lineage>
        <taxon>Eukaryota</taxon>
        <taxon>Haptista</taxon>
        <taxon>Haptophyta</taxon>
        <taxon>Prymnesiophyceae</taxon>
        <taxon>Coccolithales</taxon>
        <taxon>Calcidiscaceae</taxon>
        <taxon>Calcidiscus</taxon>
    </lineage>
</organism>
<dbReference type="Gene3D" id="3.30.70.580">
    <property type="entry name" value="Pseudouridine synthase I, catalytic domain, N-terminal subdomain"/>
    <property type="match status" value="1"/>
</dbReference>
<dbReference type="AlphaFoldDB" id="A0A7S0JAS7"/>
<keyword evidence="2 6" id="KW-0819">tRNA processing</keyword>
<dbReference type="SUPFAM" id="SSF55120">
    <property type="entry name" value="Pseudouridine synthase"/>
    <property type="match status" value="1"/>
</dbReference>
<name>A0A7S0JAS7_9EUKA</name>